<dbReference type="Proteomes" id="UP000518266">
    <property type="component" value="Unassembled WGS sequence"/>
</dbReference>
<proteinExistence type="predicted"/>
<evidence type="ECO:0000313" key="2">
    <source>
        <dbReference type="Proteomes" id="UP000518266"/>
    </source>
</evidence>
<dbReference type="OrthoDB" id="6162375at2759"/>
<gene>
    <name evidence="1" type="ORF">F7725_015668</name>
</gene>
<name>A0A7J5YIJ6_DISMA</name>
<keyword evidence="2" id="KW-1185">Reference proteome</keyword>
<sequence length="95" mass="10967">MMGSTPSERKQHPQKCILQQLFELSWRQLCARPRHGHSDRCELGLDVALLQITEECGGRDPLGGAIRRTLHHDFVKSLHQLLLLRSHISFLFIEK</sequence>
<dbReference type="AlphaFoldDB" id="A0A7J5YIJ6"/>
<accession>A0A7J5YIJ6</accession>
<protein>
    <submittedName>
        <fullName evidence="1">Uncharacterized protein</fullName>
    </submittedName>
</protein>
<evidence type="ECO:0000313" key="1">
    <source>
        <dbReference type="EMBL" id="KAF3849170.1"/>
    </source>
</evidence>
<comment type="caution">
    <text evidence="1">The sequence shown here is derived from an EMBL/GenBank/DDBJ whole genome shotgun (WGS) entry which is preliminary data.</text>
</comment>
<dbReference type="EMBL" id="JAAKFY010000012">
    <property type="protein sequence ID" value="KAF3849170.1"/>
    <property type="molecule type" value="Genomic_DNA"/>
</dbReference>
<reference evidence="1 2" key="1">
    <citation type="submission" date="2020-03" db="EMBL/GenBank/DDBJ databases">
        <title>Dissostichus mawsoni Genome sequencing and assembly.</title>
        <authorList>
            <person name="Park H."/>
        </authorList>
    </citation>
    <scope>NUCLEOTIDE SEQUENCE [LARGE SCALE GENOMIC DNA]</scope>
    <source>
        <strain evidence="1">DM0001</strain>
        <tissue evidence="1">Muscle</tissue>
    </source>
</reference>
<organism evidence="1 2">
    <name type="scientific">Dissostichus mawsoni</name>
    <name type="common">Antarctic cod</name>
    <dbReference type="NCBI Taxonomy" id="36200"/>
    <lineage>
        <taxon>Eukaryota</taxon>
        <taxon>Metazoa</taxon>
        <taxon>Chordata</taxon>
        <taxon>Craniata</taxon>
        <taxon>Vertebrata</taxon>
        <taxon>Euteleostomi</taxon>
        <taxon>Actinopterygii</taxon>
        <taxon>Neopterygii</taxon>
        <taxon>Teleostei</taxon>
        <taxon>Neoteleostei</taxon>
        <taxon>Acanthomorphata</taxon>
        <taxon>Eupercaria</taxon>
        <taxon>Perciformes</taxon>
        <taxon>Notothenioidei</taxon>
        <taxon>Nototheniidae</taxon>
        <taxon>Dissostichus</taxon>
    </lineage>
</organism>